<name>A0AAP1REP6_9FLAO</name>
<keyword evidence="3 5" id="KW-1133">Transmembrane helix</keyword>
<accession>A0AAP1REP6</accession>
<feature type="transmembrane region" description="Helical" evidence="5">
    <location>
        <begin position="100"/>
        <end position="129"/>
    </location>
</feature>
<dbReference type="AlphaFoldDB" id="A0AAP1REP6"/>
<keyword evidence="4 5" id="KW-0472">Membrane</keyword>
<evidence type="ECO:0000313" key="7">
    <source>
        <dbReference type="Proteomes" id="UP000806077"/>
    </source>
</evidence>
<comment type="caution">
    <text evidence="6">The sequence shown here is derived from an EMBL/GenBank/DDBJ whole genome shotgun (WGS) entry which is preliminary data.</text>
</comment>
<protein>
    <submittedName>
        <fullName evidence="6">DUF4870 domain-containing protein</fullName>
    </submittedName>
</protein>
<dbReference type="InterPro" id="IPR019109">
    <property type="entry name" value="MamF_MmsF"/>
</dbReference>
<evidence type="ECO:0000256" key="5">
    <source>
        <dbReference type="SAM" id="Phobius"/>
    </source>
</evidence>
<feature type="transmembrane region" description="Helical" evidence="5">
    <location>
        <begin position="59"/>
        <end position="80"/>
    </location>
</feature>
<proteinExistence type="predicted"/>
<gene>
    <name evidence="6" type="ORF">F7645_04420</name>
</gene>
<sequence length="150" mass="17285">MMPNNENTNAFLIHLSAFTGYFFPLGNIIAPLILWQLFKSDTLFLNNHGKEAVNFNLSYTLYLFITSTVFFLFLSLFFFGNVIIDIYNKPSFDFDTNHTYFSIFSIIGLFISGFLMLTLFISSIALIIIASIKANKGEEYQYPFSIKFIK</sequence>
<keyword evidence="2 5" id="KW-0812">Transmembrane</keyword>
<reference evidence="6 7" key="1">
    <citation type="journal article" date="2020" name="Int. J. Syst. Evol. Microbiol.">
        <title>Tenacibaculum piscium sp. nov., isolated from skin ulcers of sea-farmed fish, and description of Tenacibaculum finnmarkense sp. nov. with subdivision into genomovars finnmarkense and ulcerans.</title>
        <authorList>
            <person name="Olsen A.B."/>
            <person name="Spilsberg B."/>
            <person name="Nilsen H.K."/>
            <person name="Lagesen K."/>
            <person name="Gulla S."/>
            <person name="Avendano-Herrera R."/>
            <person name="Irgang R."/>
            <person name="Duchaud E."/>
            <person name="Colquhoun D.J."/>
        </authorList>
    </citation>
    <scope>NUCLEOTIDE SEQUENCE [LARGE SCALE GENOMIC DNA]</scope>
    <source>
        <strain evidence="6 7">TNO037</strain>
    </source>
</reference>
<organism evidence="6 7">
    <name type="scientific">Tenacibaculum finnmarkense genomovar finnmarkense</name>
    <dbReference type="NCBI Taxonomy" id="1458503"/>
    <lineage>
        <taxon>Bacteria</taxon>
        <taxon>Pseudomonadati</taxon>
        <taxon>Bacteroidota</taxon>
        <taxon>Flavobacteriia</taxon>
        <taxon>Flavobacteriales</taxon>
        <taxon>Flavobacteriaceae</taxon>
        <taxon>Tenacibaculum</taxon>
        <taxon>Tenacibaculum finnmarkense</taxon>
    </lineage>
</organism>
<dbReference type="EMBL" id="WXXV01000003">
    <property type="protein sequence ID" value="MBE7694667.1"/>
    <property type="molecule type" value="Genomic_DNA"/>
</dbReference>
<dbReference type="Proteomes" id="UP000806077">
    <property type="component" value="Unassembled WGS sequence"/>
</dbReference>
<evidence type="ECO:0000256" key="4">
    <source>
        <dbReference type="ARBA" id="ARBA00023136"/>
    </source>
</evidence>
<evidence type="ECO:0000313" key="6">
    <source>
        <dbReference type="EMBL" id="MBE7694667.1"/>
    </source>
</evidence>
<keyword evidence="7" id="KW-1185">Reference proteome</keyword>
<dbReference type="Pfam" id="PF09685">
    <property type="entry name" value="MamF_MmsF"/>
    <property type="match status" value="1"/>
</dbReference>
<feature type="transmembrane region" description="Helical" evidence="5">
    <location>
        <begin position="12"/>
        <end position="38"/>
    </location>
</feature>
<comment type="subcellular location">
    <subcellularLocation>
        <location evidence="1">Membrane</location>
        <topology evidence="1">Multi-pass membrane protein</topology>
    </subcellularLocation>
</comment>
<evidence type="ECO:0000256" key="1">
    <source>
        <dbReference type="ARBA" id="ARBA00004141"/>
    </source>
</evidence>
<evidence type="ECO:0000256" key="3">
    <source>
        <dbReference type="ARBA" id="ARBA00022989"/>
    </source>
</evidence>
<evidence type="ECO:0000256" key="2">
    <source>
        <dbReference type="ARBA" id="ARBA00022692"/>
    </source>
</evidence>